<gene>
    <name evidence="1" type="ORF">METZ01_LOCUS199516</name>
</gene>
<accession>A0A382E8H2</accession>
<evidence type="ECO:0000313" key="1">
    <source>
        <dbReference type="EMBL" id="SVB46662.1"/>
    </source>
</evidence>
<dbReference type="AlphaFoldDB" id="A0A382E8H2"/>
<sequence length="23" mass="2559">MHIEAFVSANKIPLLIYRDSALG</sequence>
<dbReference type="EMBL" id="UINC01043103">
    <property type="protein sequence ID" value="SVB46662.1"/>
    <property type="molecule type" value="Genomic_DNA"/>
</dbReference>
<name>A0A382E8H2_9ZZZZ</name>
<protein>
    <submittedName>
        <fullName evidence="1">Uncharacterized protein</fullName>
    </submittedName>
</protein>
<proteinExistence type="predicted"/>
<organism evidence="1">
    <name type="scientific">marine metagenome</name>
    <dbReference type="NCBI Taxonomy" id="408172"/>
    <lineage>
        <taxon>unclassified sequences</taxon>
        <taxon>metagenomes</taxon>
        <taxon>ecological metagenomes</taxon>
    </lineage>
</organism>
<reference evidence="1" key="1">
    <citation type="submission" date="2018-05" db="EMBL/GenBank/DDBJ databases">
        <authorList>
            <person name="Lanie J.A."/>
            <person name="Ng W.-L."/>
            <person name="Kazmierczak K.M."/>
            <person name="Andrzejewski T.M."/>
            <person name="Davidsen T.M."/>
            <person name="Wayne K.J."/>
            <person name="Tettelin H."/>
            <person name="Glass J.I."/>
            <person name="Rusch D."/>
            <person name="Podicherti R."/>
            <person name="Tsui H.-C.T."/>
            <person name="Winkler M.E."/>
        </authorList>
    </citation>
    <scope>NUCLEOTIDE SEQUENCE</scope>
</reference>